<comment type="caution">
    <text evidence="3">The sequence shown here is derived from an EMBL/GenBank/DDBJ whole genome shotgun (WGS) entry which is preliminary data.</text>
</comment>
<sequence length="278" mass="30499">MQQNLDDLALFLAIADAGGLAGAARTTGQSPPTLGRRMTALERALNRRLFERGARGYTLTAAGRDLLAEAEPLRALSQRLSRWASTDPTPRVRITTGHWTSRFLARHIGRVWASGDPWVPEFLASNANVDLARREADIGVRNRRPDQNWLAARITLPVHYAVYGTGPQVRGFLALPDGYPTTPSDRWVRQHHGDEIVTGASDTRLMLDLALSGLGRIVMPTFAGDTVNGLTRLSPPIAEIAHDEWLVMHQDARHDPPVRAAIDALFALLSDPALRPPP</sequence>
<dbReference type="EMBL" id="JBHRTB010000010">
    <property type="protein sequence ID" value="MFC3143455.1"/>
    <property type="molecule type" value="Genomic_DNA"/>
</dbReference>
<dbReference type="SUPFAM" id="SSF46785">
    <property type="entry name" value="Winged helix' DNA-binding domain"/>
    <property type="match status" value="1"/>
</dbReference>
<dbReference type="InterPro" id="IPR000847">
    <property type="entry name" value="LysR_HTH_N"/>
</dbReference>
<dbReference type="Gene3D" id="1.10.10.10">
    <property type="entry name" value="Winged helix-like DNA-binding domain superfamily/Winged helix DNA-binding domain"/>
    <property type="match status" value="1"/>
</dbReference>
<evidence type="ECO:0000259" key="2">
    <source>
        <dbReference type="PROSITE" id="PS50931"/>
    </source>
</evidence>
<accession>A0ABV7GTF6</accession>
<dbReference type="RefSeq" id="WP_275630744.1">
    <property type="nucleotide sequence ID" value="NZ_JARGYD010000001.1"/>
</dbReference>
<dbReference type="Proteomes" id="UP001595632">
    <property type="component" value="Unassembled WGS sequence"/>
</dbReference>
<name>A0ABV7GTF6_9RHOB</name>
<gene>
    <name evidence="3" type="ORF">ACFOGP_12085</name>
</gene>
<feature type="domain" description="HTH lysR-type" evidence="2">
    <location>
        <begin position="1"/>
        <end position="60"/>
    </location>
</feature>
<dbReference type="Gene3D" id="3.40.190.290">
    <property type="match status" value="1"/>
</dbReference>
<evidence type="ECO:0000313" key="4">
    <source>
        <dbReference type="Proteomes" id="UP001595632"/>
    </source>
</evidence>
<dbReference type="PANTHER" id="PTHR30537:SF3">
    <property type="entry name" value="TRANSCRIPTIONAL REGULATORY PROTEIN"/>
    <property type="match status" value="1"/>
</dbReference>
<dbReference type="SUPFAM" id="SSF53850">
    <property type="entry name" value="Periplasmic binding protein-like II"/>
    <property type="match status" value="1"/>
</dbReference>
<keyword evidence="4" id="KW-1185">Reference proteome</keyword>
<comment type="similarity">
    <text evidence="1">Belongs to the LysR transcriptional regulatory family.</text>
</comment>
<dbReference type="PANTHER" id="PTHR30537">
    <property type="entry name" value="HTH-TYPE TRANSCRIPTIONAL REGULATOR"/>
    <property type="match status" value="1"/>
</dbReference>
<dbReference type="PROSITE" id="PS50931">
    <property type="entry name" value="HTH_LYSR"/>
    <property type="match status" value="1"/>
</dbReference>
<dbReference type="InterPro" id="IPR058163">
    <property type="entry name" value="LysR-type_TF_proteobact-type"/>
</dbReference>
<evidence type="ECO:0000256" key="1">
    <source>
        <dbReference type="ARBA" id="ARBA00009437"/>
    </source>
</evidence>
<dbReference type="InterPro" id="IPR036390">
    <property type="entry name" value="WH_DNA-bd_sf"/>
</dbReference>
<protein>
    <submittedName>
        <fullName evidence="3">LysR family transcriptional regulator</fullName>
    </submittedName>
</protein>
<proteinExistence type="inferred from homology"/>
<dbReference type="Pfam" id="PF00126">
    <property type="entry name" value="HTH_1"/>
    <property type="match status" value="1"/>
</dbReference>
<evidence type="ECO:0000313" key="3">
    <source>
        <dbReference type="EMBL" id="MFC3143455.1"/>
    </source>
</evidence>
<organism evidence="3 4">
    <name type="scientific">Psychromarinibacter halotolerans</name>
    <dbReference type="NCBI Taxonomy" id="1775175"/>
    <lineage>
        <taxon>Bacteria</taxon>
        <taxon>Pseudomonadati</taxon>
        <taxon>Pseudomonadota</taxon>
        <taxon>Alphaproteobacteria</taxon>
        <taxon>Rhodobacterales</taxon>
        <taxon>Paracoccaceae</taxon>
        <taxon>Psychromarinibacter</taxon>
    </lineage>
</organism>
<reference evidence="4" key="1">
    <citation type="journal article" date="2019" name="Int. J. Syst. Evol. Microbiol.">
        <title>The Global Catalogue of Microorganisms (GCM) 10K type strain sequencing project: providing services to taxonomists for standard genome sequencing and annotation.</title>
        <authorList>
            <consortium name="The Broad Institute Genomics Platform"/>
            <consortium name="The Broad Institute Genome Sequencing Center for Infectious Disease"/>
            <person name="Wu L."/>
            <person name="Ma J."/>
        </authorList>
    </citation>
    <scope>NUCLEOTIDE SEQUENCE [LARGE SCALE GENOMIC DNA]</scope>
    <source>
        <strain evidence="4">KCTC 52366</strain>
    </source>
</reference>
<dbReference type="InterPro" id="IPR036388">
    <property type="entry name" value="WH-like_DNA-bd_sf"/>
</dbReference>